<keyword evidence="1" id="KW-0472">Membrane</keyword>
<proteinExistence type="predicted"/>
<dbReference type="RefSeq" id="WP_151162406.1">
    <property type="nucleotide sequence ID" value="NZ_WKJO01000001.1"/>
</dbReference>
<evidence type="ECO:0000313" key="2">
    <source>
        <dbReference type="EMBL" id="MRX21840.1"/>
    </source>
</evidence>
<dbReference type="Proteomes" id="UP000439022">
    <property type="component" value="Unassembled WGS sequence"/>
</dbReference>
<gene>
    <name evidence="2" type="ORF">GJR96_07705</name>
</gene>
<evidence type="ECO:0000313" key="3">
    <source>
        <dbReference type="Proteomes" id="UP000439022"/>
    </source>
</evidence>
<keyword evidence="3" id="KW-1185">Reference proteome</keyword>
<dbReference type="EMBL" id="WKJO01000001">
    <property type="protein sequence ID" value="MRX21840.1"/>
    <property type="molecule type" value="Genomic_DNA"/>
</dbReference>
<dbReference type="AlphaFoldDB" id="A0A6A8GJF4"/>
<protein>
    <submittedName>
        <fullName evidence="2">Uncharacterized protein</fullName>
    </submittedName>
</protein>
<evidence type="ECO:0000256" key="1">
    <source>
        <dbReference type="SAM" id="Phobius"/>
    </source>
</evidence>
<keyword evidence="1" id="KW-0812">Transmembrane</keyword>
<feature type="transmembrane region" description="Helical" evidence="1">
    <location>
        <begin position="39"/>
        <end position="60"/>
    </location>
</feature>
<comment type="caution">
    <text evidence="2">The sequence shown here is derived from an EMBL/GenBank/DDBJ whole genome shotgun (WGS) entry which is preliminary data.</text>
</comment>
<keyword evidence="1" id="KW-1133">Transmembrane helix</keyword>
<name>A0A6A8GJF4_9EURY</name>
<organism evidence="2 3">
    <name type="scientific">Haloferax litoreum</name>
    <dbReference type="NCBI Taxonomy" id="2666140"/>
    <lineage>
        <taxon>Archaea</taxon>
        <taxon>Methanobacteriati</taxon>
        <taxon>Methanobacteriota</taxon>
        <taxon>Stenosarchaea group</taxon>
        <taxon>Halobacteria</taxon>
        <taxon>Halobacteriales</taxon>
        <taxon>Haloferacaceae</taxon>
        <taxon>Haloferax</taxon>
    </lineage>
</organism>
<sequence>MIRGLLAVFGIVELLFPDQLVAALTRVAYEDGDEMTPKPWVSSVARIEGAVFVFLALFVVGRRCGSDDE</sequence>
<accession>A0A6A8GJF4</accession>
<reference evidence="2 3" key="1">
    <citation type="submission" date="2019-11" db="EMBL/GenBank/DDBJ databases">
        <title>Whole genome sequence of Haloferax sp. MBLA0076.</title>
        <authorList>
            <person name="Seo M.-J."/>
            <person name="Cho E.-S."/>
        </authorList>
    </citation>
    <scope>NUCLEOTIDE SEQUENCE [LARGE SCALE GENOMIC DNA]</scope>
    <source>
        <strain evidence="2 3">MBLA0076</strain>
    </source>
</reference>